<dbReference type="Pfam" id="PF23472">
    <property type="entry name" value="LysM2_CERK1_LYK3_4_5"/>
    <property type="match status" value="1"/>
</dbReference>
<keyword evidence="7" id="KW-1185">Reference proteome</keyword>
<dbReference type="Pfam" id="PF23473">
    <property type="entry name" value="LysM3_LYK4_5"/>
    <property type="match status" value="1"/>
</dbReference>
<comment type="caution">
    <text evidence="6">The sequence shown here is derived from an EMBL/GenBank/DDBJ whole genome shotgun (WGS) entry which is preliminary data.</text>
</comment>
<dbReference type="Gene3D" id="1.10.510.10">
    <property type="entry name" value="Transferase(Phosphotransferase) domain 1"/>
    <property type="match status" value="1"/>
</dbReference>
<evidence type="ECO:0000313" key="7">
    <source>
        <dbReference type="Proteomes" id="UP001642360"/>
    </source>
</evidence>
<dbReference type="PROSITE" id="PS50011">
    <property type="entry name" value="PROTEIN_KINASE_DOM"/>
    <property type="match status" value="1"/>
</dbReference>
<dbReference type="InterPro" id="IPR056561">
    <property type="entry name" value="NFP_LYK_LysM1"/>
</dbReference>
<dbReference type="Pfam" id="PF23446">
    <property type="entry name" value="LysM1_NFP_LYK"/>
    <property type="match status" value="1"/>
</dbReference>
<evidence type="ECO:0000313" key="6">
    <source>
        <dbReference type="EMBL" id="CAK9165206.1"/>
    </source>
</evidence>
<dbReference type="AlphaFoldDB" id="A0ABC8T7U7"/>
<keyword evidence="2" id="KW-0472">Membrane</keyword>
<evidence type="ECO:0000256" key="1">
    <source>
        <dbReference type="SAM" id="MobiDB-lite"/>
    </source>
</evidence>
<feature type="chain" id="PRO_5044786321" evidence="3">
    <location>
        <begin position="18"/>
        <end position="620"/>
    </location>
</feature>
<dbReference type="CDD" id="cd00118">
    <property type="entry name" value="LysM"/>
    <property type="match status" value="1"/>
</dbReference>
<name>A0ABC8T7U7_9AQUA</name>
<feature type="signal peptide" evidence="3">
    <location>
        <begin position="1"/>
        <end position="17"/>
    </location>
</feature>
<sequence>MFFLWFLTCVCIGSVCAQQSYDGTLCSSDANYPGTRYTCNSLQKSCQTFLVYRANEQFQTVSDISSLFSMDPDELLTLNNVTSSQILKPGREVLVPINCSCSDKFFRANFSFIVPLGSTTFTEIACGVFEGLVKSVTLADENLPLQNNLNVGSMLHVPLRCACPDDNFSSSSGVKYLVTYPFVEGDDTDKISKKFSIPLDDLWEANHLDPNPTVYPNTTVLVPLKGEPVLNFNIPDIQPPTPGFLPTRSVEQGTKPKQLEKLYIAGSVIGFSLLLVTLLALGLYVKALNKWKAEHFQSSMARNSLTPCSSPRSSQLSGPTPRSSTTNSCLSPDLLVGIKYSLCNYSAEELRRATKDFSQDAQIIDYVYKGLLENIEVMIKQMRFEDTRQIIDVHSKINHVNIVKLLGVSYGENDFSWSYLVFEFPTNGCLRDYLSSSSNPLRWRQRTQIAFDMAMGIHYLHYCMVPPYIHMRINSRNIFLMSNWRAKLAVFESISAVGSSKEIETMSNIGGWVAPEHLLNGLASEKADIFAFGVVMLELISGKEDLDGKLFKESIGFLGGSATEGGCFEQLKIFLDPRLKDDYPLAEALCLAVLAKACVEDDPMHRPSMDDIIKVLARMV</sequence>
<dbReference type="InterPro" id="IPR018392">
    <property type="entry name" value="LysM"/>
</dbReference>
<feature type="region of interest" description="Disordered" evidence="1">
    <location>
        <begin position="302"/>
        <end position="327"/>
    </location>
</feature>
<dbReference type="PANTHER" id="PTHR45927:SF10">
    <property type="entry name" value="LYSM-DOMAIN RECEPTOR-LIKE KINASE"/>
    <property type="match status" value="1"/>
</dbReference>
<dbReference type="InterPro" id="IPR000719">
    <property type="entry name" value="Prot_kinase_dom"/>
</dbReference>
<proteinExistence type="predicted"/>
<reference evidence="6 7" key="1">
    <citation type="submission" date="2024-02" db="EMBL/GenBank/DDBJ databases">
        <authorList>
            <person name="Vignale AGUSTIN F."/>
            <person name="Sosa J E."/>
            <person name="Modenutti C."/>
        </authorList>
    </citation>
    <scope>NUCLEOTIDE SEQUENCE [LARGE SCALE GENOMIC DNA]</scope>
</reference>
<dbReference type="GO" id="GO:0005886">
    <property type="term" value="C:plasma membrane"/>
    <property type="evidence" value="ECO:0007669"/>
    <property type="project" value="UniProtKB-ARBA"/>
</dbReference>
<dbReference type="InterPro" id="IPR056562">
    <property type="entry name" value="LysM2_CERK1_LYK3_4_5"/>
</dbReference>
<protein>
    <submittedName>
        <fullName evidence="6">Uncharacterized protein</fullName>
    </submittedName>
</protein>
<dbReference type="PROSITE" id="PS51782">
    <property type="entry name" value="LYSM"/>
    <property type="match status" value="1"/>
</dbReference>
<organism evidence="6 7">
    <name type="scientific">Ilex paraguariensis</name>
    <name type="common">yerba mate</name>
    <dbReference type="NCBI Taxonomy" id="185542"/>
    <lineage>
        <taxon>Eukaryota</taxon>
        <taxon>Viridiplantae</taxon>
        <taxon>Streptophyta</taxon>
        <taxon>Embryophyta</taxon>
        <taxon>Tracheophyta</taxon>
        <taxon>Spermatophyta</taxon>
        <taxon>Magnoliopsida</taxon>
        <taxon>eudicotyledons</taxon>
        <taxon>Gunneridae</taxon>
        <taxon>Pentapetalae</taxon>
        <taxon>asterids</taxon>
        <taxon>campanulids</taxon>
        <taxon>Aquifoliales</taxon>
        <taxon>Aquifoliaceae</taxon>
        <taxon>Ilex</taxon>
    </lineage>
</organism>
<dbReference type="Pfam" id="PF07714">
    <property type="entry name" value="PK_Tyr_Ser-Thr"/>
    <property type="match status" value="1"/>
</dbReference>
<evidence type="ECO:0000256" key="2">
    <source>
        <dbReference type="SAM" id="Phobius"/>
    </source>
</evidence>
<gene>
    <name evidence="6" type="ORF">ILEXP_LOCUS34363</name>
</gene>
<evidence type="ECO:0000256" key="3">
    <source>
        <dbReference type="SAM" id="SignalP"/>
    </source>
</evidence>
<dbReference type="InterPro" id="IPR001245">
    <property type="entry name" value="Ser-Thr/Tyr_kinase_cat_dom"/>
</dbReference>
<evidence type="ECO:0000259" key="5">
    <source>
        <dbReference type="PROSITE" id="PS51782"/>
    </source>
</evidence>
<keyword evidence="3" id="KW-0732">Signal</keyword>
<dbReference type="Proteomes" id="UP001642360">
    <property type="component" value="Unassembled WGS sequence"/>
</dbReference>
<keyword evidence="2" id="KW-1133">Transmembrane helix</keyword>
<keyword evidence="2" id="KW-0812">Transmembrane</keyword>
<dbReference type="EMBL" id="CAUOFW020004347">
    <property type="protein sequence ID" value="CAK9165206.1"/>
    <property type="molecule type" value="Genomic_DNA"/>
</dbReference>
<dbReference type="InterPro" id="IPR011009">
    <property type="entry name" value="Kinase-like_dom_sf"/>
</dbReference>
<dbReference type="Gene3D" id="3.10.350.10">
    <property type="entry name" value="LysM domain"/>
    <property type="match status" value="1"/>
</dbReference>
<dbReference type="SUPFAM" id="SSF56112">
    <property type="entry name" value="Protein kinase-like (PK-like)"/>
    <property type="match status" value="1"/>
</dbReference>
<feature type="transmembrane region" description="Helical" evidence="2">
    <location>
        <begin position="262"/>
        <end position="285"/>
    </location>
</feature>
<dbReference type="Gene3D" id="3.30.200.20">
    <property type="entry name" value="Phosphorylase Kinase, domain 1"/>
    <property type="match status" value="1"/>
</dbReference>
<dbReference type="PANTHER" id="PTHR45927">
    <property type="entry name" value="LYSM-DOMAIN RECEPTOR-LIKE KINASE-RELATED"/>
    <property type="match status" value="1"/>
</dbReference>
<feature type="domain" description="LysM" evidence="5">
    <location>
        <begin position="178"/>
        <end position="222"/>
    </location>
</feature>
<dbReference type="InterPro" id="IPR036779">
    <property type="entry name" value="LysM_dom_sf"/>
</dbReference>
<dbReference type="InterPro" id="IPR052611">
    <property type="entry name" value="Plant_RLK_LysM"/>
</dbReference>
<dbReference type="InterPro" id="IPR056563">
    <property type="entry name" value="LysM3_LYK4_5"/>
</dbReference>
<evidence type="ECO:0000259" key="4">
    <source>
        <dbReference type="PROSITE" id="PS50011"/>
    </source>
</evidence>
<accession>A0ABC8T7U7</accession>
<feature type="domain" description="Protein kinase" evidence="4">
    <location>
        <begin position="273"/>
        <end position="619"/>
    </location>
</feature>